<feature type="compositionally biased region" description="Low complexity" evidence="2">
    <location>
        <begin position="348"/>
        <end position="357"/>
    </location>
</feature>
<keyword evidence="5" id="KW-1185">Reference proteome</keyword>
<dbReference type="Proteomes" id="UP000012040">
    <property type="component" value="Chromosome"/>
</dbReference>
<protein>
    <submittedName>
        <fullName evidence="4">Uncharacterized protein</fullName>
    </submittedName>
</protein>
<feature type="chain" id="PRO_5004060368" evidence="3">
    <location>
        <begin position="18"/>
        <end position="430"/>
    </location>
</feature>
<dbReference type="eggNOG" id="ENOG503199F">
    <property type="taxonomic scope" value="Bacteria"/>
</dbReference>
<evidence type="ECO:0000256" key="3">
    <source>
        <dbReference type="SAM" id="SignalP"/>
    </source>
</evidence>
<feature type="coiled-coil region" evidence="1">
    <location>
        <begin position="48"/>
        <end position="75"/>
    </location>
</feature>
<proteinExistence type="predicted"/>
<dbReference type="AlphaFoldDB" id="M4VMQ6"/>
<evidence type="ECO:0000256" key="1">
    <source>
        <dbReference type="SAM" id="Coils"/>
    </source>
</evidence>
<dbReference type="KEGG" id="bex:A11Q_149"/>
<sequence>MKTIILALGLFGQFALAQTSTIPRPTMPTYAQCAPRDSSCEASNRALRDNYNNEVRGYNEAVRLQNEELRQLQANQATTDAQATADAQVLNSQSTRANLQAAVETNKKGSKIYDTAAEICKLTSAAFMGAFIASCAGAGATCNKGFLHKSLAFAAFSVLAKSQSKSHKSSAHAACNSSNQVSTVQENCDALLANNTGTSTGGTTNTGIVWPQGTTEVLPLLPDGTCTGTAEQCQTIVDNLPPGTNLRDVATGLSGFANNGRSPFTVDPNTGVVTMKDGKKIDPSVFGDSKKMGSALGMSPMEAQALLSDLNSKTGGLSGNVAGTGAGKDGSAKNSGISSGSSIGGSGTQTIGVQSQGRNGDLTDAEGTDVAGSGKGDGLDGDKANRSYASAEGLVKDFNGEMIGVAGDDIFKMMNRRYNLKATQDSFIGP</sequence>
<name>M4VMQ6_9BACT</name>
<feature type="region of interest" description="Disordered" evidence="2">
    <location>
        <begin position="321"/>
        <end position="383"/>
    </location>
</feature>
<keyword evidence="1" id="KW-0175">Coiled coil</keyword>
<evidence type="ECO:0000313" key="5">
    <source>
        <dbReference type="Proteomes" id="UP000012040"/>
    </source>
</evidence>
<dbReference type="PATRIC" id="fig|1184267.3.peg.152"/>
<dbReference type="RefSeq" id="WP_015468859.1">
    <property type="nucleotide sequence ID" value="NC_020813.1"/>
</dbReference>
<feature type="signal peptide" evidence="3">
    <location>
        <begin position="1"/>
        <end position="17"/>
    </location>
</feature>
<evidence type="ECO:0000313" key="4">
    <source>
        <dbReference type="EMBL" id="AGH94369.1"/>
    </source>
</evidence>
<evidence type="ECO:0000256" key="2">
    <source>
        <dbReference type="SAM" id="MobiDB-lite"/>
    </source>
</evidence>
<reference evidence="4 5" key="1">
    <citation type="journal article" date="2013" name="ISME J.">
        <title>By their genes ye shall know them: genomic signatures of predatory bacteria.</title>
        <authorList>
            <person name="Pasternak Z."/>
            <person name="Pietrokovski S."/>
            <person name="Rotem O."/>
            <person name="Gophna U."/>
            <person name="Lurie-Weinberger M.N."/>
            <person name="Jurkevitch E."/>
        </authorList>
    </citation>
    <scope>NUCLEOTIDE SEQUENCE [LARGE SCALE GENOMIC DNA]</scope>
    <source>
        <strain evidence="4 5">JSS</strain>
    </source>
</reference>
<accession>M4VMQ6</accession>
<dbReference type="HOGENOM" id="CLU_637231_0_0_7"/>
<keyword evidence="3" id="KW-0732">Signal</keyword>
<dbReference type="OrthoDB" id="5292069at2"/>
<gene>
    <name evidence="4" type="ORF">A11Q_149</name>
</gene>
<organism evidence="4 5">
    <name type="scientific">Pseudobdellovibrio exovorus JSS</name>
    <dbReference type="NCBI Taxonomy" id="1184267"/>
    <lineage>
        <taxon>Bacteria</taxon>
        <taxon>Pseudomonadati</taxon>
        <taxon>Bdellovibrionota</taxon>
        <taxon>Bdellovibrionia</taxon>
        <taxon>Bdellovibrionales</taxon>
        <taxon>Pseudobdellovibrionaceae</taxon>
        <taxon>Pseudobdellovibrio</taxon>
    </lineage>
</organism>
<dbReference type="STRING" id="1184267.A11Q_149"/>
<dbReference type="EMBL" id="CP003537">
    <property type="protein sequence ID" value="AGH94369.1"/>
    <property type="molecule type" value="Genomic_DNA"/>
</dbReference>